<dbReference type="GO" id="GO:0004088">
    <property type="term" value="F:carbamoyl-phosphate synthase (glutamine-hydrolyzing) activity"/>
    <property type="evidence" value="ECO:0007669"/>
    <property type="project" value="UniProtKB-EC"/>
</dbReference>
<dbReference type="PROSITE" id="PS51273">
    <property type="entry name" value="GATASE_TYPE_1"/>
    <property type="match status" value="1"/>
</dbReference>
<dbReference type="Gene3D" id="3.40.50.880">
    <property type="match status" value="1"/>
</dbReference>
<dbReference type="PANTHER" id="PTHR43418:SF7">
    <property type="entry name" value="CARBAMOYL-PHOSPHATE SYNTHASE SMALL CHAIN"/>
    <property type="match status" value="1"/>
</dbReference>
<dbReference type="PRINTS" id="PR00099">
    <property type="entry name" value="CPSGATASE"/>
</dbReference>
<dbReference type="InterPro" id="IPR050472">
    <property type="entry name" value="Anth_synth/Amidotransfase"/>
</dbReference>
<dbReference type="Pfam" id="PF00988">
    <property type="entry name" value="CPSase_sm_chain"/>
    <property type="match status" value="1"/>
</dbReference>
<evidence type="ECO:0000256" key="3">
    <source>
        <dbReference type="ARBA" id="ARBA00012738"/>
    </source>
</evidence>
<dbReference type="AlphaFoldDB" id="A0A0R1VZA9"/>
<reference evidence="7 8" key="1">
    <citation type="journal article" date="2015" name="Genome Announc.">
        <title>Expanding the biotechnology potential of lactobacilli through comparative genomics of 213 strains and associated genera.</title>
        <authorList>
            <person name="Sun Z."/>
            <person name="Harris H.M."/>
            <person name="McCann A."/>
            <person name="Guo C."/>
            <person name="Argimon S."/>
            <person name="Zhang W."/>
            <person name="Yang X."/>
            <person name="Jeffery I.B."/>
            <person name="Cooney J.C."/>
            <person name="Kagawa T.F."/>
            <person name="Liu W."/>
            <person name="Song Y."/>
            <person name="Salvetti E."/>
            <person name="Wrobel A."/>
            <person name="Rasinkangas P."/>
            <person name="Parkhill J."/>
            <person name="Rea M.C."/>
            <person name="O'Sullivan O."/>
            <person name="Ritari J."/>
            <person name="Douillard F.P."/>
            <person name="Paul Ross R."/>
            <person name="Yang R."/>
            <person name="Briner A.E."/>
            <person name="Felis G.E."/>
            <person name="de Vos W.M."/>
            <person name="Barrangou R."/>
            <person name="Klaenhammer T.R."/>
            <person name="Caufield P.W."/>
            <person name="Cui Y."/>
            <person name="Zhang H."/>
            <person name="O'Toole P.W."/>
        </authorList>
    </citation>
    <scope>NUCLEOTIDE SEQUENCE [LARGE SCALE GENOMIC DNA]</scope>
    <source>
        <strain evidence="7 8">DSM 17758</strain>
    </source>
</reference>
<evidence type="ECO:0000313" key="7">
    <source>
        <dbReference type="EMBL" id="KRM10655.1"/>
    </source>
</evidence>
<sequence>MHSIYFIINSTSINNNEFKLGKIDHMKRYLILEDGTVFAGDAFGATINTTGGLALYTGATGYQEAITNYSYTGQILAFTYPQQGNTGINRDDYENITTALKGVVIGEGYPLTSHWHAQMTLDAFLKAQRIPGLMNVDVRRLHRHIAEHGNMKASLMDTHDEHAHDQIKALVIPNNQVSQVSTKQPYPSPNVGKNVVVLDLGLKNTVLRELSKRRCNITVLPFDTPSSLIETLAPDGVLISDGPGKPEALVKTIQIVKEIQGHYPIFAIGLGFSVVALANDVSVETRPIAQHQINLAVQEKITGITNFVAQNSAFSLSKNDNLKDLLATFVTVNGDEVVGFRHRYLPIYAVNFDPEAAAGPKDGGHFFDDFIELMDAAIARHRREI</sequence>
<protein>
    <recommendedName>
        <fullName evidence="3">carbamoyl-phosphate synthase (glutamine-hydrolyzing)</fullName>
        <ecNumber evidence="3">6.3.5.5</ecNumber>
    </recommendedName>
</protein>
<dbReference type="InterPro" id="IPR036480">
    <property type="entry name" value="CarbP_synth_ssu_N_sf"/>
</dbReference>
<feature type="domain" description="Carbamoyl-phosphate synthase small subunit N-terminal" evidence="6">
    <location>
        <begin position="26"/>
        <end position="156"/>
    </location>
</feature>
<evidence type="ECO:0000259" key="6">
    <source>
        <dbReference type="SMART" id="SM01097"/>
    </source>
</evidence>
<accession>A0A0R1VZA9</accession>
<comment type="caution">
    <text evidence="7">The sequence shown here is derived from an EMBL/GenBank/DDBJ whole genome shotgun (WGS) entry which is preliminary data.</text>
</comment>
<dbReference type="Pfam" id="PF00117">
    <property type="entry name" value="GATase"/>
    <property type="match status" value="1"/>
</dbReference>
<comment type="catalytic activity">
    <reaction evidence="5">
        <text>hydrogencarbonate + L-glutamine + 2 ATP + H2O = carbamoyl phosphate + L-glutamate + 2 ADP + phosphate + 2 H(+)</text>
        <dbReference type="Rhea" id="RHEA:18633"/>
        <dbReference type="ChEBI" id="CHEBI:15377"/>
        <dbReference type="ChEBI" id="CHEBI:15378"/>
        <dbReference type="ChEBI" id="CHEBI:17544"/>
        <dbReference type="ChEBI" id="CHEBI:29985"/>
        <dbReference type="ChEBI" id="CHEBI:30616"/>
        <dbReference type="ChEBI" id="CHEBI:43474"/>
        <dbReference type="ChEBI" id="CHEBI:58228"/>
        <dbReference type="ChEBI" id="CHEBI:58359"/>
        <dbReference type="ChEBI" id="CHEBI:456216"/>
        <dbReference type="EC" id="6.3.5.5"/>
    </reaction>
</comment>
<evidence type="ECO:0000256" key="1">
    <source>
        <dbReference type="ARBA" id="ARBA00005077"/>
    </source>
</evidence>
<dbReference type="SMART" id="SM01097">
    <property type="entry name" value="CPSase_sm_chain"/>
    <property type="match status" value="1"/>
</dbReference>
<evidence type="ECO:0000256" key="4">
    <source>
        <dbReference type="ARBA" id="ARBA00022962"/>
    </source>
</evidence>
<dbReference type="Gene3D" id="3.50.30.20">
    <property type="entry name" value="Carbamoyl-phosphate synthase small subunit, N-terminal domain"/>
    <property type="match status" value="1"/>
</dbReference>
<dbReference type="SUPFAM" id="SSF52021">
    <property type="entry name" value="Carbamoyl phosphate synthetase, small subunit N-terminal domain"/>
    <property type="match status" value="1"/>
</dbReference>
<organism evidence="7 8">
    <name type="scientific">Lapidilactobacillus concavus DSM 17758</name>
    <dbReference type="NCBI Taxonomy" id="1423735"/>
    <lineage>
        <taxon>Bacteria</taxon>
        <taxon>Bacillati</taxon>
        <taxon>Bacillota</taxon>
        <taxon>Bacilli</taxon>
        <taxon>Lactobacillales</taxon>
        <taxon>Lactobacillaceae</taxon>
        <taxon>Lapidilactobacillus</taxon>
    </lineage>
</organism>
<dbReference type="NCBIfam" id="NF009475">
    <property type="entry name" value="PRK12838.1"/>
    <property type="match status" value="1"/>
</dbReference>
<comment type="pathway">
    <text evidence="1">Amino-acid biosynthesis; L-arginine biosynthesis; carbamoyl phosphate from bicarbonate: step 1/1.</text>
</comment>
<dbReference type="EMBL" id="AZFX01000036">
    <property type="protein sequence ID" value="KRM10655.1"/>
    <property type="molecule type" value="Genomic_DNA"/>
</dbReference>
<dbReference type="SUPFAM" id="SSF52317">
    <property type="entry name" value="Class I glutamine amidotransferase-like"/>
    <property type="match status" value="1"/>
</dbReference>
<dbReference type="PANTHER" id="PTHR43418">
    <property type="entry name" value="MULTIFUNCTIONAL TRYPTOPHAN BIOSYNTHESIS PROTEIN-RELATED"/>
    <property type="match status" value="1"/>
</dbReference>
<name>A0A0R1VZA9_9LACO</name>
<dbReference type="PATRIC" id="fig|1423735.3.peg.1305"/>
<evidence type="ECO:0000256" key="5">
    <source>
        <dbReference type="ARBA" id="ARBA00048816"/>
    </source>
</evidence>
<gene>
    <name evidence="7" type="ORF">FC15_GL001259</name>
</gene>
<dbReference type="InterPro" id="IPR002474">
    <property type="entry name" value="CarbamoylP_synth_ssu_N"/>
</dbReference>
<evidence type="ECO:0000313" key="8">
    <source>
        <dbReference type="Proteomes" id="UP000051315"/>
    </source>
</evidence>
<dbReference type="EC" id="6.3.5.5" evidence="3"/>
<dbReference type="Proteomes" id="UP000051315">
    <property type="component" value="Unassembled WGS sequence"/>
</dbReference>
<dbReference type="InterPro" id="IPR017926">
    <property type="entry name" value="GATASE"/>
</dbReference>
<proteinExistence type="inferred from homology"/>
<keyword evidence="8" id="KW-1185">Reference proteome</keyword>
<dbReference type="InterPro" id="IPR029062">
    <property type="entry name" value="Class_I_gatase-like"/>
</dbReference>
<comment type="similarity">
    <text evidence="2">Belongs to the CarA family.</text>
</comment>
<keyword evidence="4" id="KW-0315">Glutamine amidotransferase</keyword>
<evidence type="ECO:0000256" key="2">
    <source>
        <dbReference type="ARBA" id="ARBA00007800"/>
    </source>
</evidence>
<dbReference type="STRING" id="1423735.FC15_GL001259"/>